<dbReference type="InterPro" id="IPR057326">
    <property type="entry name" value="KR_dom"/>
</dbReference>
<dbReference type="FunFam" id="3.40.50.720:FF:000084">
    <property type="entry name" value="Short-chain dehydrogenase reductase"/>
    <property type="match status" value="1"/>
</dbReference>
<evidence type="ECO:0000313" key="4">
    <source>
        <dbReference type="Proteomes" id="UP000234328"/>
    </source>
</evidence>
<keyword evidence="4" id="KW-1185">Reference proteome</keyword>
<dbReference type="PRINTS" id="PR00081">
    <property type="entry name" value="GDHRDH"/>
</dbReference>
<dbReference type="SUPFAM" id="SSF51735">
    <property type="entry name" value="NAD(P)-binding Rossmann-fold domains"/>
    <property type="match status" value="1"/>
</dbReference>
<feature type="domain" description="Ketoreductase" evidence="2">
    <location>
        <begin position="11"/>
        <end position="179"/>
    </location>
</feature>
<dbReference type="PANTHER" id="PTHR42760">
    <property type="entry name" value="SHORT-CHAIN DEHYDROGENASES/REDUCTASES FAMILY MEMBER"/>
    <property type="match status" value="1"/>
</dbReference>
<accession>A0A2N4UE80</accession>
<dbReference type="Proteomes" id="UP000234328">
    <property type="component" value="Unassembled WGS sequence"/>
</dbReference>
<dbReference type="Pfam" id="PF13561">
    <property type="entry name" value="adh_short_C2"/>
    <property type="match status" value="1"/>
</dbReference>
<dbReference type="OrthoDB" id="9806974at2"/>
<sequence length="255" mass="26457">MHNGLFNLTGKTALITGAAGGIGSEIARTFAQCGASLMLADRELEQMQSLALELRSAGCKVDAVALQVQYPGACSDAVQKTLGAYGGVDILINSAGVNTRMRPEAYTEAIWDEIIDINLKGTFNMCQAAHAPLAVKGGKIVNIGSILSLVSNAMTAPYSASKGGVLQLTKSLACAWAENGINVNVILPGWIDTALSRQARVDIAGHAERVVQTTPMRRWGTPQDIVGAAVFLASAASDFMTGASLVVDGGVTAHA</sequence>
<comment type="caution">
    <text evidence="3">The sequence shown here is derived from an EMBL/GenBank/DDBJ whole genome shotgun (WGS) entry which is preliminary data.</text>
</comment>
<organism evidence="3 4">
    <name type="scientific">Pollutimonas nitritireducens</name>
    <dbReference type="NCBI Taxonomy" id="2045209"/>
    <lineage>
        <taxon>Bacteria</taxon>
        <taxon>Pseudomonadati</taxon>
        <taxon>Pseudomonadota</taxon>
        <taxon>Betaproteobacteria</taxon>
        <taxon>Burkholderiales</taxon>
        <taxon>Alcaligenaceae</taxon>
        <taxon>Pollutimonas</taxon>
    </lineage>
</organism>
<dbReference type="InterPro" id="IPR020904">
    <property type="entry name" value="Sc_DH/Rdtase_CS"/>
</dbReference>
<dbReference type="SMART" id="SM00822">
    <property type="entry name" value="PKS_KR"/>
    <property type="match status" value="1"/>
</dbReference>
<evidence type="ECO:0000313" key="3">
    <source>
        <dbReference type="EMBL" id="PLC53316.1"/>
    </source>
</evidence>
<dbReference type="GO" id="GO:0016616">
    <property type="term" value="F:oxidoreductase activity, acting on the CH-OH group of donors, NAD or NADP as acceptor"/>
    <property type="evidence" value="ECO:0007669"/>
    <property type="project" value="TreeGrafter"/>
</dbReference>
<name>A0A2N4UE80_9BURK</name>
<evidence type="ECO:0000256" key="1">
    <source>
        <dbReference type="ARBA" id="ARBA00006484"/>
    </source>
</evidence>
<evidence type="ECO:0000259" key="2">
    <source>
        <dbReference type="SMART" id="SM00822"/>
    </source>
</evidence>
<reference evidence="3 4" key="1">
    <citation type="submission" date="2017-10" db="EMBL/GenBank/DDBJ databases">
        <title>Two draft genome sequences of Pusillimonas sp. strains isolated from a nitrate- and radionuclide-contaminated groundwater in Russia.</title>
        <authorList>
            <person name="Grouzdev D.S."/>
            <person name="Tourova T.P."/>
            <person name="Goeva M.A."/>
            <person name="Babich T.L."/>
            <person name="Sokolova D.S."/>
            <person name="Abdullin R."/>
            <person name="Poltaraus A.B."/>
            <person name="Toshchakov S.V."/>
            <person name="Nazina T.N."/>
        </authorList>
    </citation>
    <scope>NUCLEOTIDE SEQUENCE [LARGE SCALE GENOMIC DNA]</scope>
    <source>
        <strain evidence="3 4">JR1/69-2-13</strain>
    </source>
</reference>
<dbReference type="RefSeq" id="WP_102070586.1">
    <property type="nucleotide sequence ID" value="NZ_PDNV01000008.1"/>
</dbReference>
<proteinExistence type="inferred from homology"/>
<dbReference type="EMBL" id="PDNV01000008">
    <property type="protein sequence ID" value="PLC53316.1"/>
    <property type="molecule type" value="Genomic_DNA"/>
</dbReference>
<protein>
    <submittedName>
        <fullName evidence="3">2-deoxy-D-gluconate 3-dehydrogenase</fullName>
    </submittedName>
</protein>
<dbReference type="PRINTS" id="PR00080">
    <property type="entry name" value="SDRFAMILY"/>
</dbReference>
<dbReference type="InterPro" id="IPR036291">
    <property type="entry name" value="NAD(P)-bd_dom_sf"/>
</dbReference>
<comment type="similarity">
    <text evidence="1">Belongs to the short-chain dehydrogenases/reductases (SDR) family.</text>
</comment>
<dbReference type="PROSITE" id="PS00061">
    <property type="entry name" value="ADH_SHORT"/>
    <property type="match status" value="1"/>
</dbReference>
<dbReference type="InterPro" id="IPR002347">
    <property type="entry name" value="SDR_fam"/>
</dbReference>
<dbReference type="Gene3D" id="3.40.50.720">
    <property type="entry name" value="NAD(P)-binding Rossmann-like Domain"/>
    <property type="match status" value="1"/>
</dbReference>
<dbReference type="AlphaFoldDB" id="A0A2N4UE80"/>
<gene>
    <name evidence="3" type="ORF">CR155_13635</name>
</gene>